<evidence type="ECO:0000313" key="6">
    <source>
        <dbReference type="Proteomes" id="UP000287166"/>
    </source>
</evidence>
<name>A0A401GGI3_9APHY</name>
<feature type="compositionally biased region" description="Basic and acidic residues" evidence="2">
    <location>
        <begin position="783"/>
        <end position="803"/>
    </location>
</feature>
<feature type="region of interest" description="Disordered" evidence="2">
    <location>
        <begin position="908"/>
        <end position="968"/>
    </location>
</feature>
<dbReference type="GO" id="GO:0005789">
    <property type="term" value="C:endoplasmic reticulum membrane"/>
    <property type="evidence" value="ECO:0007669"/>
    <property type="project" value="TreeGrafter"/>
</dbReference>
<keyword evidence="3" id="KW-0472">Membrane</keyword>
<dbReference type="SUPFAM" id="SSF81901">
    <property type="entry name" value="HCP-like"/>
    <property type="match status" value="3"/>
</dbReference>
<keyword evidence="6" id="KW-1185">Reference proteome</keyword>
<comment type="caution">
    <text evidence="5">The sequence shown here is derived from an EMBL/GenBank/DDBJ whole genome shotgun (WGS) entry which is preliminary data.</text>
</comment>
<comment type="similarity">
    <text evidence="1">Belongs to the sel-1 family.</text>
</comment>
<accession>A0A401GGI3</accession>
<feature type="region of interest" description="Disordered" evidence="2">
    <location>
        <begin position="827"/>
        <end position="867"/>
    </location>
</feature>
<feature type="chain" id="PRO_5019324777" evidence="4">
    <location>
        <begin position="28"/>
        <end position="968"/>
    </location>
</feature>
<dbReference type="RefSeq" id="XP_027612203.1">
    <property type="nucleotide sequence ID" value="XM_027756402.1"/>
</dbReference>
<protein>
    <submittedName>
        <fullName evidence="5">HCP-like protein</fullName>
    </submittedName>
</protein>
<dbReference type="Proteomes" id="UP000287166">
    <property type="component" value="Unassembled WGS sequence"/>
</dbReference>
<organism evidence="5 6">
    <name type="scientific">Sparassis crispa</name>
    <dbReference type="NCBI Taxonomy" id="139825"/>
    <lineage>
        <taxon>Eukaryota</taxon>
        <taxon>Fungi</taxon>
        <taxon>Dikarya</taxon>
        <taxon>Basidiomycota</taxon>
        <taxon>Agaricomycotina</taxon>
        <taxon>Agaricomycetes</taxon>
        <taxon>Polyporales</taxon>
        <taxon>Sparassidaceae</taxon>
        <taxon>Sparassis</taxon>
    </lineage>
</organism>
<dbReference type="GeneID" id="38778207"/>
<dbReference type="PANTHER" id="PTHR11102">
    <property type="entry name" value="SEL-1-LIKE PROTEIN"/>
    <property type="match status" value="1"/>
</dbReference>
<dbReference type="FunCoup" id="A0A401GGI3">
    <property type="interactions" value="117"/>
</dbReference>
<dbReference type="InParanoid" id="A0A401GGI3"/>
<feature type="compositionally biased region" description="Basic and acidic residues" evidence="2">
    <location>
        <begin position="843"/>
        <end position="856"/>
    </location>
</feature>
<dbReference type="Gene3D" id="1.25.40.10">
    <property type="entry name" value="Tetratricopeptide repeat domain"/>
    <property type="match status" value="2"/>
</dbReference>
<feature type="region of interest" description="Disordered" evidence="2">
    <location>
        <begin position="777"/>
        <end position="806"/>
    </location>
</feature>
<dbReference type="Pfam" id="PF08238">
    <property type="entry name" value="Sel1"/>
    <property type="match status" value="7"/>
</dbReference>
<dbReference type="AlphaFoldDB" id="A0A401GGI3"/>
<evidence type="ECO:0000256" key="3">
    <source>
        <dbReference type="SAM" id="Phobius"/>
    </source>
</evidence>
<feature type="signal peptide" evidence="4">
    <location>
        <begin position="1"/>
        <end position="27"/>
    </location>
</feature>
<keyword evidence="3" id="KW-1133">Transmembrane helix</keyword>
<dbReference type="InterPro" id="IPR011990">
    <property type="entry name" value="TPR-like_helical_dom_sf"/>
</dbReference>
<evidence type="ECO:0000256" key="1">
    <source>
        <dbReference type="ARBA" id="ARBA00038101"/>
    </source>
</evidence>
<evidence type="ECO:0000256" key="2">
    <source>
        <dbReference type="SAM" id="MobiDB-lite"/>
    </source>
</evidence>
<gene>
    <name evidence="5" type="ORF">SCP_0310170</name>
</gene>
<dbReference type="EMBL" id="BFAD01000003">
    <property type="protein sequence ID" value="GBE81290.1"/>
    <property type="molecule type" value="Genomic_DNA"/>
</dbReference>
<dbReference type="SMART" id="SM00671">
    <property type="entry name" value="SEL1"/>
    <property type="match status" value="7"/>
</dbReference>
<keyword evidence="4" id="KW-0732">Signal</keyword>
<feature type="transmembrane region" description="Helical" evidence="3">
    <location>
        <begin position="880"/>
        <end position="899"/>
    </location>
</feature>
<proteinExistence type="inferred from homology"/>
<dbReference type="OrthoDB" id="27934at2759"/>
<evidence type="ECO:0000256" key="4">
    <source>
        <dbReference type="SAM" id="SignalP"/>
    </source>
</evidence>
<evidence type="ECO:0000313" key="5">
    <source>
        <dbReference type="EMBL" id="GBE81290.1"/>
    </source>
</evidence>
<sequence length="968" mass="107366">MTCKKFRARKASFIAFGIIAFSAFAQSSEFQEDAGTRTLSRAENDIEIVDPAAEASRAYRQALSTLAALTALPAPQYEDASLHQSSHKSASLLSAFLPSMQGHGPIASAMRITAKLFQHSWLPYSVTSYLGRETATVKKKNDEMQGKAVKVIDLLQHAAELGNTDALYTLGKISLFPPNGYFLSDPALGFSAFVTHASLTGNATSQAYIGFFYATGYHGIVPVDQAKVQLYLTFAGHGGDKGAQMAMGYRYWSGIGVTEDCLNALDWYEEAADQAMAKFRAGPPGGKTLPLMAPRLSDLDGGIYGPGASVASTGLNAARPVIKTANARAAGETWDDLLEYYLFNADRGETDFAYRLGKIFYQGSIYAAPGGVASGGDGASRVPRDLQRARYYFHLIARQVWPRDPSPHQSQSQAKDDNPAQAGYAALAAGYLGRMYLRGEGVKADPMMAKLWFERGAEYGEKECHHGLGIIWRDGLVDGRTDSKKAIAHFIAAATQELAEAQVQLGKHHYERGDLKLATTYFETAVRQGSPFEAYYYLAELQSSQARSSATPANIAGSSCAIAVSFYKLVAERGSWEDDLLNEAELAWNTATERGGEMAMLRWWIAAERGFESAQNNLAFVLDQDKSILRFTRFAPNSPSNDTARLALTQWMRSAAQRNVDALVKVGDYYYHGLGVPDEQEDIRWEKAAGYYQSAADTQMSALAMWNLGWMYENGVGVPQDFHLAKRHYDLALDTNSEAYMPVVLSLIKLHARSLWHTLMGGANGLSLWGDGDESGSYYAQPESREIESGKKSELSSGERAEDREEYEDGPWYYGKARDDYRRRRGQEAGRLNSEADDPVQWARDRRIADSDREGDFGPEDYFDAATRGRNREDEAVDEFTETMLLVVLCLIVSILLYIRGRWMDRTRREQQQPQQPQQQPHQQPQQLQQQPQQQQQQPQQQLQQQQQQPGGGPAPQPPPPANDWAMW</sequence>
<feature type="compositionally biased region" description="Pro residues" evidence="2">
    <location>
        <begin position="953"/>
        <end position="962"/>
    </location>
</feature>
<reference evidence="5 6" key="1">
    <citation type="journal article" date="2018" name="Sci. Rep.">
        <title>Genome sequence of the cauliflower mushroom Sparassis crispa (Hanabiratake) and its association with beneficial usage.</title>
        <authorList>
            <person name="Kiyama R."/>
            <person name="Furutani Y."/>
            <person name="Kawaguchi K."/>
            <person name="Nakanishi T."/>
        </authorList>
    </citation>
    <scope>NUCLEOTIDE SEQUENCE [LARGE SCALE GENOMIC DNA]</scope>
</reference>
<dbReference type="STRING" id="139825.A0A401GGI3"/>
<dbReference type="GO" id="GO:0036503">
    <property type="term" value="P:ERAD pathway"/>
    <property type="evidence" value="ECO:0007669"/>
    <property type="project" value="TreeGrafter"/>
</dbReference>
<dbReference type="InterPro" id="IPR050767">
    <property type="entry name" value="Sel1_AlgK"/>
</dbReference>
<feature type="compositionally biased region" description="Low complexity" evidence="2">
    <location>
        <begin position="912"/>
        <end position="949"/>
    </location>
</feature>
<dbReference type="PANTHER" id="PTHR11102:SF147">
    <property type="entry name" value="SEL1L ADAPTOR SUBUNIT OF ERAD E3 UBIQUITIN LIGASE"/>
    <property type="match status" value="1"/>
</dbReference>
<keyword evidence="3" id="KW-0812">Transmembrane</keyword>
<dbReference type="InterPro" id="IPR006597">
    <property type="entry name" value="Sel1-like"/>
</dbReference>